<reference evidence="2" key="1">
    <citation type="submission" date="2023-10" db="EMBL/GenBank/DDBJ databases">
        <title>Genome assembly of Pristionchus species.</title>
        <authorList>
            <person name="Yoshida K."/>
            <person name="Sommer R.J."/>
        </authorList>
    </citation>
    <scope>NUCLEOTIDE SEQUENCE</scope>
    <source>
        <strain evidence="2">RS5133</strain>
    </source>
</reference>
<comment type="caution">
    <text evidence="2">The sequence shown here is derived from an EMBL/GenBank/DDBJ whole genome shotgun (WGS) entry which is preliminary data.</text>
</comment>
<gene>
    <name evidence="2" type="ORF">PFISCL1PPCAC_19026</name>
</gene>
<evidence type="ECO:0000256" key="1">
    <source>
        <dbReference type="SAM" id="SignalP"/>
    </source>
</evidence>
<dbReference type="Proteomes" id="UP001432322">
    <property type="component" value="Unassembled WGS sequence"/>
</dbReference>
<sequence>MRRFLMHFLSLLLSLNMISNVIGITPKELYKYAGPIAATETLVEYLYTDYPSMGPYDKIEAMEFTKELIDLFSKSSEDQNEVLAGFPSKYKVLPGKIKELRKIVKKEFAALSTEDREFLKTESTYLLYFLTVNPVIRLTEKRKKECEKKGLNDEEIDEEK</sequence>
<dbReference type="AlphaFoldDB" id="A0AAV5WD33"/>
<proteinExistence type="predicted"/>
<protein>
    <submittedName>
        <fullName evidence="2">Uncharacterized protein</fullName>
    </submittedName>
</protein>
<feature type="non-terminal residue" evidence="2">
    <location>
        <position position="160"/>
    </location>
</feature>
<evidence type="ECO:0000313" key="3">
    <source>
        <dbReference type="Proteomes" id="UP001432322"/>
    </source>
</evidence>
<dbReference type="EMBL" id="BTSY01000005">
    <property type="protein sequence ID" value="GMT27729.1"/>
    <property type="molecule type" value="Genomic_DNA"/>
</dbReference>
<name>A0AAV5WD33_9BILA</name>
<evidence type="ECO:0000313" key="2">
    <source>
        <dbReference type="EMBL" id="GMT27729.1"/>
    </source>
</evidence>
<accession>A0AAV5WD33</accession>
<feature type="chain" id="PRO_5043327528" evidence="1">
    <location>
        <begin position="24"/>
        <end position="160"/>
    </location>
</feature>
<keyword evidence="3" id="KW-1185">Reference proteome</keyword>
<keyword evidence="1" id="KW-0732">Signal</keyword>
<organism evidence="2 3">
    <name type="scientific">Pristionchus fissidentatus</name>
    <dbReference type="NCBI Taxonomy" id="1538716"/>
    <lineage>
        <taxon>Eukaryota</taxon>
        <taxon>Metazoa</taxon>
        <taxon>Ecdysozoa</taxon>
        <taxon>Nematoda</taxon>
        <taxon>Chromadorea</taxon>
        <taxon>Rhabditida</taxon>
        <taxon>Rhabditina</taxon>
        <taxon>Diplogasteromorpha</taxon>
        <taxon>Diplogasteroidea</taxon>
        <taxon>Neodiplogasteridae</taxon>
        <taxon>Pristionchus</taxon>
    </lineage>
</organism>
<feature type="signal peptide" evidence="1">
    <location>
        <begin position="1"/>
        <end position="23"/>
    </location>
</feature>